<organism evidence="6 7">
    <name type="scientific">Haloarchaeobius iranensis</name>
    <dbReference type="NCBI Taxonomy" id="996166"/>
    <lineage>
        <taxon>Archaea</taxon>
        <taxon>Methanobacteriati</taxon>
        <taxon>Methanobacteriota</taxon>
        <taxon>Stenosarchaea group</taxon>
        <taxon>Halobacteria</taxon>
        <taxon>Halobacteriales</taxon>
        <taxon>Halorubellaceae</taxon>
        <taxon>Haloarchaeobius</taxon>
    </lineage>
</organism>
<dbReference type="Gene3D" id="1.25.40.10">
    <property type="entry name" value="Tetratricopeptide repeat domain"/>
    <property type="match status" value="2"/>
</dbReference>
<evidence type="ECO:0000256" key="2">
    <source>
        <dbReference type="ARBA" id="ARBA00022490"/>
    </source>
</evidence>
<dbReference type="AlphaFoldDB" id="A0A1G9UG75"/>
<dbReference type="EMBL" id="FNIA01000004">
    <property type="protein sequence ID" value="SDM58960.1"/>
    <property type="molecule type" value="Genomic_DNA"/>
</dbReference>
<feature type="domain" description="HTH iclR-type" evidence="5">
    <location>
        <begin position="10"/>
        <end position="96"/>
    </location>
</feature>
<dbReference type="GO" id="GO:0003677">
    <property type="term" value="F:DNA binding"/>
    <property type="evidence" value="ECO:0007669"/>
    <property type="project" value="InterPro"/>
</dbReference>
<accession>A0A1G9UG75</accession>
<dbReference type="PANTHER" id="PTHR46630">
    <property type="entry name" value="TETRATRICOPEPTIDE REPEAT PROTEIN 29"/>
    <property type="match status" value="1"/>
</dbReference>
<dbReference type="PANTHER" id="PTHR46630:SF1">
    <property type="entry name" value="TETRATRICOPEPTIDE REPEAT PROTEIN 29"/>
    <property type="match status" value="1"/>
</dbReference>
<dbReference type="Gene3D" id="1.10.10.10">
    <property type="entry name" value="Winged helix-like DNA-binding domain superfamily/Winged helix DNA-binding domain"/>
    <property type="match status" value="1"/>
</dbReference>
<keyword evidence="2" id="KW-0963">Cytoplasm</keyword>
<dbReference type="SMART" id="SM00028">
    <property type="entry name" value="TPR"/>
    <property type="match status" value="7"/>
</dbReference>
<name>A0A1G9UG75_9EURY</name>
<dbReference type="InterPro" id="IPR019734">
    <property type="entry name" value="TPR_rpt"/>
</dbReference>
<dbReference type="OrthoDB" id="11410at2157"/>
<evidence type="ECO:0000259" key="5">
    <source>
        <dbReference type="SMART" id="SM00346"/>
    </source>
</evidence>
<dbReference type="InterPro" id="IPR036390">
    <property type="entry name" value="WH_DNA-bd_sf"/>
</dbReference>
<dbReference type="GO" id="GO:0005737">
    <property type="term" value="C:cytoplasm"/>
    <property type="evidence" value="ECO:0007669"/>
    <property type="project" value="UniProtKB-SubCell"/>
</dbReference>
<gene>
    <name evidence="6" type="ORF">SAMN05192554_104114</name>
</gene>
<keyword evidence="7" id="KW-1185">Reference proteome</keyword>
<dbReference type="InterPro" id="IPR027417">
    <property type="entry name" value="P-loop_NTPase"/>
</dbReference>
<sequence length="1128" mass="122340">MSPDDVASAVELLDRRRQVLGHLGRGGHHVRDLCDELDVSRSTVNRALRELEDAGWVERADDGYVRTTTGSLALQEYRDQVTALDAVQRHADALAPLPGDTPLEPAVLADATVETVAEADPFELVGRLRSALEDATAVRGVWPSVTDDRTVSTLRSLVDDGAAVALAVDEGVHETMRSVAPTTFGPDDTAEVRVETSDDVPTRLGVFLVEAPDASRVFVTIYEEGGSIHAVADVAATEAATSWATTVFDAAETPSVDRKTGVSSLVGAAADVPRWDEASKAVLRSQGFVPVDERTLAHDDDRSPGAMLRTTPTLGAVAAGRTLDREHVVDGQRREFAVDLVDALATGGNLAVVGPPGAGKSTVCKAAACRWRERGNGPVCYRESDSAAVLDDPLRLAASLDEAPGTPLVVVEDAVRPAANAVFEALEQADDDIAFLFDARQSEWSSPPEPLDPRRESLRQGGVETVQVPDLDDQERVRLHDHVASIVDGPIPPLEEFVDDEDLAGDSARPPQATGSDGAGELLTLAHRYGNAADIAVEGDRRTASPLSRNVRDVYDDVADDPAVLVVATLVNVLNAGGLPVERDLLDALALDDDGPEPRAVERAVTALQGKVLFPHEDGVAAVHDAWSHSFLTYLVDEREDASAHRIFAAAVNPLFRLVTEPSLRSEVVRYRQGDAPTVDAFDDSPDHWRDVVVDRVFELGRDSPNLAPLYGHPKYTELGLPESCSTWCRRHALVGRAQMYVDAGDFDAARQECERIETVAETTASTRQQAVLRARSLEVQSIIAESKGEFDRSRELAEESLELVREVDDRKGEASVLNGLGLLAWYQGDIDEAERRLRDALSIFDEVESKRTESEVLNHLGIVQWERGDLANAVEFFEASYRQYREIGARGKAVSTSINLGIAARDRGSLDEAVGRLRGAVEEAQRLGVAKHESNANRALGNALRWRGALDESATHLAEALDIARKEELRYHECRALRGLAATHRERGAFEKSARLLETCDELVAEVGDERDRALARAHRGLLVLAGGDAVEATEILGDAVETLESLDRSPGLARARRWHARALEAAGEYEQARDAYEAAVDQYEAIGASAYLRETLDELSEVCERTGADETAATYRDRRDALEANN</sequence>
<evidence type="ECO:0000256" key="3">
    <source>
        <dbReference type="ARBA" id="ARBA00022737"/>
    </source>
</evidence>
<dbReference type="InterPro" id="IPR011990">
    <property type="entry name" value="TPR-like_helical_dom_sf"/>
</dbReference>
<dbReference type="SMART" id="SM00346">
    <property type="entry name" value="HTH_ICLR"/>
    <property type="match status" value="1"/>
</dbReference>
<dbReference type="SUPFAM" id="SSF52540">
    <property type="entry name" value="P-loop containing nucleoside triphosphate hydrolases"/>
    <property type="match status" value="1"/>
</dbReference>
<keyword evidence="4" id="KW-0802">TPR repeat</keyword>
<dbReference type="InterPro" id="IPR057527">
    <property type="entry name" value="HVO_A0261-like_N"/>
</dbReference>
<keyword evidence="3" id="KW-0677">Repeat</keyword>
<dbReference type="InterPro" id="IPR011991">
    <property type="entry name" value="ArsR-like_HTH"/>
</dbReference>
<dbReference type="InterPro" id="IPR057574">
    <property type="entry name" value="nSTAND_NTPase5_dom"/>
</dbReference>
<dbReference type="CDD" id="cd00090">
    <property type="entry name" value="HTH_ARSR"/>
    <property type="match status" value="1"/>
</dbReference>
<dbReference type="Proteomes" id="UP000199370">
    <property type="component" value="Unassembled WGS sequence"/>
</dbReference>
<dbReference type="Pfam" id="PF13424">
    <property type="entry name" value="TPR_12"/>
    <property type="match status" value="1"/>
</dbReference>
<dbReference type="STRING" id="996166.SAMN05192554_104114"/>
<protein>
    <submittedName>
        <fullName evidence="6">Tetratricopeptide repeat-containing protein</fullName>
    </submittedName>
</protein>
<dbReference type="SUPFAM" id="SSF46785">
    <property type="entry name" value="Winged helix' DNA-binding domain"/>
    <property type="match status" value="1"/>
</dbReference>
<reference evidence="6 7" key="1">
    <citation type="submission" date="2016-10" db="EMBL/GenBank/DDBJ databases">
        <authorList>
            <person name="de Groot N.N."/>
        </authorList>
    </citation>
    <scope>NUCLEOTIDE SEQUENCE [LARGE SCALE GENOMIC DNA]</scope>
    <source>
        <strain evidence="7">EB21,IBRC-M 10013,KCTC 4048</strain>
    </source>
</reference>
<dbReference type="SUPFAM" id="SSF48452">
    <property type="entry name" value="TPR-like"/>
    <property type="match status" value="2"/>
</dbReference>
<evidence type="ECO:0000313" key="6">
    <source>
        <dbReference type="EMBL" id="SDM58960.1"/>
    </source>
</evidence>
<dbReference type="InterPro" id="IPR013561">
    <property type="entry name" value="FilR1_middle_dom"/>
</dbReference>
<proteinExistence type="predicted"/>
<dbReference type="Pfam" id="PF08350">
    <property type="entry name" value="FilR1_middle"/>
    <property type="match status" value="1"/>
</dbReference>
<dbReference type="Pfam" id="PF25199">
    <property type="entry name" value="nSTAND_NTPase5"/>
    <property type="match status" value="1"/>
</dbReference>
<evidence type="ECO:0000313" key="7">
    <source>
        <dbReference type="Proteomes" id="UP000199370"/>
    </source>
</evidence>
<dbReference type="InterPro" id="IPR036388">
    <property type="entry name" value="WH-like_DNA-bd_sf"/>
</dbReference>
<dbReference type="Pfam" id="PF25213">
    <property type="entry name" value="HVO_A0261_N"/>
    <property type="match status" value="1"/>
</dbReference>
<dbReference type="InterPro" id="IPR051476">
    <property type="entry name" value="Bac_ResReg_Asp_Phosphatase"/>
</dbReference>
<evidence type="ECO:0000256" key="1">
    <source>
        <dbReference type="ARBA" id="ARBA00004496"/>
    </source>
</evidence>
<dbReference type="GO" id="GO:0006355">
    <property type="term" value="P:regulation of DNA-templated transcription"/>
    <property type="evidence" value="ECO:0007669"/>
    <property type="project" value="InterPro"/>
</dbReference>
<comment type="subcellular location">
    <subcellularLocation>
        <location evidence="1">Cytoplasm</location>
    </subcellularLocation>
</comment>
<evidence type="ECO:0000256" key="4">
    <source>
        <dbReference type="ARBA" id="ARBA00022803"/>
    </source>
</evidence>
<dbReference type="InterPro" id="IPR005471">
    <property type="entry name" value="Tscrpt_reg_IclR_N"/>
</dbReference>
<dbReference type="RefSeq" id="WP_089731889.1">
    <property type="nucleotide sequence ID" value="NZ_FNIA01000004.1"/>
</dbReference>